<dbReference type="AlphaFoldDB" id="A0A1V4QF52"/>
<organism evidence="1 2">
    <name type="scientific">candidate division WOR-3 bacterium 4484_100</name>
    <dbReference type="NCBI Taxonomy" id="1936077"/>
    <lineage>
        <taxon>Bacteria</taxon>
        <taxon>Bacteria division WOR-3</taxon>
    </lineage>
</organism>
<evidence type="ECO:0000313" key="1">
    <source>
        <dbReference type="EMBL" id="OPX17631.1"/>
    </source>
</evidence>
<evidence type="ECO:0000313" key="2">
    <source>
        <dbReference type="Proteomes" id="UP000191663"/>
    </source>
</evidence>
<protein>
    <submittedName>
        <fullName evidence="1">Uncharacterized protein</fullName>
    </submittedName>
</protein>
<sequence length="148" mass="15521">MAGLFAQDIGVAIEKEFGVDEIVIENGGDVYLNLKREAIISIYAGDSPLSEKVGLKIEPEDTPLGICTSSGTVGHSLSFGQADAVVIVCKDACLADTYATAFANQIQEGADIYPVLQKISSVFDILGAVVIVGDGLGIRGRFCLVPLE</sequence>
<dbReference type="InterPro" id="IPR003374">
    <property type="entry name" value="ApbE-like_sf"/>
</dbReference>
<dbReference type="Proteomes" id="UP000191663">
    <property type="component" value="Unassembled WGS sequence"/>
</dbReference>
<dbReference type="SUPFAM" id="SSF143631">
    <property type="entry name" value="ApbE-like"/>
    <property type="match status" value="1"/>
</dbReference>
<name>A0A1V4QF52_UNCW3</name>
<accession>A0A1V4QF52</accession>
<comment type="caution">
    <text evidence="1">The sequence shown here is derived from an EMBL/GenBank/DDBJ whole genome shotgun (WGS) entry which is preliminary data.</text>
</comment>
<gene>
    <name evidence="1" type="ORF">BXT86_05510</name>
</gene>
<dbReference type="EMBL" id="MUKB01000098">
    <property type="protein sequence ID" value="OPX17631.1"/>
    <property type="molecule type" value="Genomic_DNA"/>
</dbReference>
<dbReference type="Gene3D" id="3.10.520.10">
    <property type="entry name" value="ApbE-like domains"/>
    <property type="match status" value="1"/>
</dbReference>
<proteinExistence type="predicted"/>
<reference evidence="2" key="1">
    <citation type="submission" date="2017-01" db="EMBL/GenBank/DDBJ databases">
        <title>Novel pathways for hydrocarbon cycling and metabolic interdependencies in hydrothermal sediment communities.</title>
        <authorList>
            <person name="Dombrowski N."/>
            <person name="Seitz K."/>
            <person name="Teske A."/>
            <person name="Baker B."/>
        </authorList>
    </citation>
    <scope>NUCLEOTIDE SEQUENCE [LARGE SCALE GENOMIC DNA]</scope>
</reference>